<keyword evidence="8" id="KW-1185">Reference proteome</keyword>
<dbReference type="PROSITE" id="PS50082">
    <property type="entry name" value="WD_REPEATS_2"/>
    <property type="match status" value="1"/>
</dbReference>
<dbReference type="Pfam" id="PF15787">
    <property type="entry name" value="DUF4704"/>
    <property type="match status" value="1"/>
</dbReference>
<feature type="compositionally biased region" description="Polar residues" evidence="4">
    <location>
        <begin position="2557"/>
        <end position="2570"/>
    </location>
</feature>
<dbReference type="PROSITE" id="PS50197">
    <property type="entry name" value="BEACH"/>
    <property type="match status" value="1"/>
</dbReference>
<keyword evidence="1 3" id="KW-0853">WD repeat</keyword>
<dbReference type="PANTHER" id="PTHR13743:SF112">
    <property type="entry name" value="BEACH DOMAIN-CONTAINING PROTEIN"/>
    <property type="match status" value="1"/>
</dbReference>
<dbReference type="Pfam" id="PF14844">
    <property type="entry name" value="PH_BEACH"/>
    <property type="match status" value="1"/>
</dbReference>
<dbReference type="InterPro" id="IPR046852">
    <property type="entry name" value="Neurobeachin_a-sol"/>
</dbReference>
<dbReference type="InterPro" id="IPR011989">
    <property type="entry name" value="ARM-like"/>
</dbReference>
<dbReference type="Gene3D" id="2.60.120.200">
    <property type="match status" value="1"/>
</dbReference>
<feature type="domain" description="BEACH" evidence="5">
    <location>
        <begin position="2787"/>
        <end position="3077"/>
    </location>
</feature>
<dbReference type="InterPro" id="IPR036322">
    <property type="entry name" value="WD40_repeat_dom_sf"/>
</dbReference>
<dbReference type="Gene3D" id="1.10.1540.10">
    <property type="entry name" value="BEACH domain"/>
    <property type="match status" value="1"/>
</dbReference>
<sequence length="3501" mass="391352">MNIVKGVADLIRRTSAGHPGESSSFQAQKCSPPGPRIRFSDSGDEAIVNTLWERYEKADDKVEKKRLINVFIKQFVIHYKDWEPVNSGILLESSSVESLSSSDDVIVGCSAGHPVEVIRVLTEELTQLISLVTDLNISLGHSSTDLSGAAAKLFITSEGFLILDALKIIAHSLYNCRVFGYYGGIRKLTALMKGAVVQLKTISQTLSGDANCSVSAVEKIKLLQQILTYVVSIIYIFIDLGSNVDKKDELFCSLLGFISHAETPIISSNSSKVLSTEARLHWRQKAIVSVMEAGGLNWLVELLRVIRRFSLKELLMDDSLLYLCLKILSLALSANLRGQNHFRSIGGLEVLLDGLGFPSNYAKTYRNLVLADGFRDDKPLQKIFQLHILSLEVLREAVFGNMISLQFLCENGRVHKFANSFCSPAFLLQDLGQEKDSTVEHAVGMPGLDIRENKNYVKPAAAVLSSGLPSHASFSDIWNDYVVMLSSGLCSFLLAAEGSKSIHVQVSSGRLALPVSSAYYELSIKWVMRVLFTIFPCIKTCSSQSDLPSYLRIFVSALQNTVLNAFRNLLSSSPTSLEIFRQEGIWDLMFSENFFHFASGSDESSGQMFGYCEKSEILSASRSTGNTAEVNGVNSLQMEVISFVEFAATFSGNTQNMATTLLKIVEGNRRSILCESWVAVTQMGSVEILHESLQVDGAAAKSVVATRADERELSCLLDALEHCACNPEIACVLVRSLVRILQLSPERTIASFKALSAVSRVLQVACVQAHEYRSPGSMDPSNEKSATDASVSSQDQCKSNLHVTIQSFFNCMKVCMELFAKFLAAAKDSKLILHSFTCIDCLFDLFWVEGLRDDVLGHILNLMKIMPFSEEDKKAKLQLCSKYLEMFTQLKERESSFVDLSIDLLVGMRDTLQTNQAYYQTLFRDGECFLHVVSLLNSNLDGANGEKLVLNVLQTLTYLLASNDASKAAFRALAGKGYQTLQSLLLDFCQSHSSESLLDALLDMLVDGKFDDKMSPMIKNEDVIILYLIVLQKSSESLKHHGLETFQQLLKDSISNRASCVRAGMLDFLLNWFSQEDNDSVIFQIAQLIQAIGGHSISGKDIRKIFALLRSEKVGMRRLYCSVLLTSLLAMLHEKGPTAFFDLDGVDSSVLILLCLFLSNKGVAYRSFSTLLFIVRVWSIDTWVYCVSKSEAQPSAHTSNIRLVYYHSLTNCYVALCACVLCITFQWLESKRISLGIILKTPLQWPLNKGFSFSCWLRIENFPRNGAMGLFSFLTENGRGSLAVLAKEKLTYESINLKRQRVDLRVNLVRKRWHFLCLTHSIGRAFSAGSLVRCYLDGELVSSEKCRYAKVSESLTSCMIGAKIKMPHYEDNVLTFESIGDSCPFLGQIGPVYLFNDAISAEQVQSIYSLGPSYMYSFLDNEALPVPVSGDKVPSGILDAKDGLVSRIIFGLNAQSTTFGRCSLPFSLMNIGSGVLREVFLLLGSALCFKLKVVDLRPAPHPLAVRIFHFLANLASVGRMLFNVSPITSHHQLDKNSFEAAVIGGTQLCSRRLLQQIIYCVGGVSVLFPLIAQCSKFEKEDGESANGVPLTQTMREWVTTEVIELIASLLDDNLANQQQMHIVSGFSVLGFLLQSVPPQQLNLETLSALRHLFNVVSNSGLAELLVIEAVCNIFLNPHIWVCTVYKVQRELYMFLIQQFDNDPRLLKSLCRLPRVLDIIHQFYCDNVKYESLAGSNLLQLSVSEQVTKENRGIPSKEEMHKIRLLLLSLGEMSLRQNIAAGDIKALIAFFEKSQDMACIEDVLHMIIRAVSQISLLSSFLEQVNIIGGCQVFVNLLQRGSESIRLLSLQFIGRLLVGLPAEKKGSRFFNLPVGRPRSISDNQRKIRMQPIFSAISDRLFCFPQTDILCATLFDVLLGGASPKQVLQRHNPLERVRSKGSHFLLPQMLPLIFRYLSGCKNAHARMKVIKDLLDLLDSNASNIEAFMEYGWNAWLTSSLRLDVLKDYNAKLPDKGDNEMDELHLVRNLYSLVLSHYLHSVKGGWQQMEETVNFLLMHFEEGGHSYRYFLRDIYEDLIQNLVELSAAVDSIFISQPCRDNTLYLLRLIDEMLISEIDEELPFLGSDFDFHVDLEMEQHKEYSTALKEVLIDEADVQTSSKSQNSNQPIPKDDTMEEKWWNLYDKLWVVIGKMNGKGSSNMLAKSSALVGPSLGQRARGLVESLNIPAAEVAAVVVAGGIGTALTAKPNKNVDKAMVLRGERCPRIIYRLVILYLCKSSLERASRCVHQFISLLPCLLNADDEQSKSRLQLIIWTLLFVRTQYGTLDDGVRFHLLSHLIRETVNIGKSMLATSLASRDDASDPSYNSKDASSIQNIIQKDRVLTAVNDEAKYIKTSNMDRSQQIQELRSRVDENSSGEFSGKKVFEDDIQSSLNSVIASDDSRIAEFQLTSEEKQQNVAEKWIHMFRSLIDERGPWSAKPFPNTVVTHWKLDKIEDTWRRRPKLRQNYHFDENLCSPLYATGSGVVTPINESNHGFVVTIPDQMKQLLLKGIRKITDEGTSDTNEANTDISGQKTPGDHSDCQSSDLPKDVSDRKDIVQERKDTSSSPETEASEVLVSIPCVLVTPKRKLAGHLAVMKNVLHFSAQFLVEGTGGSSVFKNFDTSINSDLTKSDVKHRSYKWSVSGMDPQKGIAVGHAELVNGSGSIKLMRCVKRHRRWSVAKIKAVHWTRYLLRYTAIEIFFSDSVAPVFLNFASMKDAKDIGSLIVTTRNEYSIPKGSGRDKSGSISFVDRRVAQEMAETARENWRRRDITNFEYLMILNTLAGRSYNDLTQYPVFPWVLADHSSEVLDFNKSSTFRDLSKPVGALDTKRFEVFEDRYRNFCDPDIPSFYYGSHYSSMGIVLYYLLRLEPFTSLHRNLQGGKFDHADRLFQSIESTYRNCLTNTSDVKELIPEFFYMPEFLVNSNSYHFGVKQDGEPILDVGLPPWAKGSPEEFIRRNREALESEYVSSNLHHWIDLVFGYKQRGKPAVEAANIFYYLTYEGAVDLETMEDDMQRAAIEDQIANFGQTPIQIFRKKHPRRGPPIPIAHPLYFAPDSISLTSIVCNASQCPSALLYVSLMDTNIVIVNEGLNLSVKMWLTTQLQSGGNFTFSGSQDPFFGVGGSDILSPRKIGIPVPENVELGAQCFATMQTPSENFLISCGNWENSFQVISLSDGRLVQSIRQHKDVVSCVAAWWLPILDYHTGFANQTGSVVEAQPLQCYVYLKSVLNGICAAVTSDGNILATGSYDTTVMVWEVFRGKTTEKRIRNSQSELARKNHVIIETPCHILCGHDDIITCLYVSHELDIIISGSKDGTCVFHTLREGRYVRSLRHPSGSPITKLVVSQRGQIVIYADDDLSLHLYSINGKYLAASESNGRLNAVQLSRCGEFLVGAGDQGQIVVRSMYTLEVVKKYQGVGKVMTSLAVTPEECFLAGTKDGSLLVYSIENPQIRKTSHNKNTKSKLT</sequence>
<evidence type="ECO:0000256" key="4">
    <source>
        <dbReference type="SAM" id="MobiDB-lite"/>
    </source>
</evidence>
<dbReference type="InterPro" id="IPR013320">
    <property type="entry name" value="ConA-like_dom_sf"/>
</dbReference>
<dbReference type="Proteomes" id="UP001374535">
    <property type="component" value="Chromosome 2"/>
</dbReference>
<proteinExistence type="predicted"/>
<evidence type="ECO:0000313" key="7">
    <source>
        <dbReference type="EMBL" id="WVZ20160.1"/>
    </source>
</evidence>
<dbReference type="CDD" id="cd06071">
    <property type="entry name" value="Beach"/>
    <property type="match status" value="1"/>
</dbReference>
<feature type="compositionally biased region" description="Basic and acidic residues" evidence="4">
    <location>
        <begin position="2572"/>
        <end position="2600"/>
    </location>
</feature>
<feature type="region of interest" description="Disordered" evidence="4">
    <location>
        <begin position="14"/>
        <end position="34"/>
    </location>
</feature>
<protein>
    <recommendedName>
        <fullName evidence="9">BEACH domain-containing protein B</fullName>
    </recommendedName>
</protein>
<dbReference type="PROSITE" id="PS00678">
    <property type="entry name" value="WD_REPEATS_1"/>
    <property type="match status" value="1"/>
</dbReference>
<dbReference type="FunFam" id="1.10.1540.10:FF:000001">
    <property type="entry name" value="neurobeachin isoform X1"/>
    <property type="match status" value="1"/>
</dbReference>
<dbReference type="InterPro" id="IPR000409">
    <property type="entry name" value="BEACH_dom"/>
</dbReference>
<dbReference type="Gene3D" id="1.25.10.10">
    <property type="entry name" value="Leucine-rich Repeat Variant"/>
    <property type="match status" value="1"/>
</dbReference>
<evidence type="ECO:0000259" key="5">
    <source>
        <dbReference type="PROSITE" id="PS50197"/>
    </source>
</evidence>
<evidence type="ECO:0000313" key="8">
    <source>
        <dbReference type="Proteomes" id="UP001374535"/>
    </source>
</evidence>
<dbReference type="Gene3D" id="2.30.29.30">
    <property type="entry name" value="Pleckstrin-homology domain (PH domain)/Phosphotyrosine-binding domain (PTB)"/>
    <property type="match status" value="1"/>
</dbReference>
<dbReference type="SMART" id="SM00320">
    <property type="entry name" value="WD40"/>
    <property type="match status" value="6"/>
</dbReference>
<dbReference type="Pfam" id="PF20425">
    <property type="entry name" value="Neurobeachin"/>
    <property type="match status" value="1"/>
</dbReference>
<dbReference type="Pfam" id="PF13385">
    <property type="entry name" value="Laminin_G_3"/>
    <property type="match status" value="1"/>
</dbReference>
<dbReference type="Gene3D" id="2.130.10.10">
    <property type="entry name" value="YVTN repeat-like/Quinoprotein amine dehydrogenase"/>
    <property type="match status" value="1"/>
</dbReference>
<name>A0AAQ3P1U5_VIGMU</name>
<dbReference type="InterPro" id="IPR046851">
    <property type="entry name" value="NBCH_WD40"/>
</dbReference>
<dbReference type="InterPro" id="IPR016024">
    <property type="entry name" value="ARM-type_fold"/>
</dbReference>
<evidence type="ECO:0008006" key="9">
    <source>
        <dbReference type="Google" id="ProtNLM"/>
    </source>
</evidence>
<dbReference type="Pfam" id="PF16057">
    <property type="entry name" value="DUF4800"/>
    <property type="match status" value="1"/>
</dbReference>
<dbReference type="SUPFAM" id="SSF49899">
    <property type="entry name" value="Concanavalin A-like lectins/glucanases"/>
    <property type="match status" value="1"/>
</dbReference>
<evidence type="ECO:0000256" key="1">
    <source>
        <dbReference type="ARBA" id="ARBA00022574"/>
    </source>
</evidence>
<dbReference type="PANTHER" id="PTHR13743">
    <property type="entry name" value="BEIGE/BEACH-RELATED"/>
    <property type="match status" value="1"/>
</dbReference>
<dbReference type="CDD" id="cd01201">
    <property type="entry name" value="PH_BEACH"/>
    <property type="match status" value="1"/>
</dbReference>
<dbReference type="EMBL" id="CP144699">
    <property type="protein sequence ID" value="WVZ20160.1"/>
    <property type="molecule type" value="Genomic_DNA"/>
</dbReference>
<dbReference type="SUPFAM" id="SSF50729">
    <property type="entry name" value="PH domain-like"/>
    <property type="match status" value="1"/>
</dbReference>
<dbReference type="Pfam" id="PF02138">
    <property type="entry name" value="Beach"/>
    <property type="match status" value="1"/>
</dbReference>
<dbReference type="InterPro" id="IPR050865">
    <property type="entry name" value="BEACH_Domain"/>
</dbReference>
<accession>A0AAQ3P1U5</accession>
<reference evidence="7 8" key="1">
    <citation type="journal article" date="2023" name="Life. Sci Alliance">
        <title>Evolutionary insights into 3D genome organization and epigenetic landscape of Vigna mungo.</title>
        <authorList>
            <person name="Junaid A."/>
            <person name="Singh B."/>
            <person name="Bhatia S."/>
        </authorList>
    </citation>
    <scope>NUCLEOTIDE SEQUENCE [LARGE SCALE GENOMIC DNA]</scope>
    <source>
        <strain evidence="7">Urdbean</strain>
    </source>
</reference>
<dbReference type="InterPro" id="IPR023362">
    <property type="entry name" value="PH-BEACH_dom"/>
</dbReference>
<feature type="domain" description="BEACH-type PH" evidence="6">
    <location>
        <begin position="2606"/>
        <end position="2763"/>
    </location>
</feature>
<dbReference type="InterPro" id="IPR031570">
    <property type="entry name" value="NBEA/BDCP_DUF4704"/>
</dbReference>
<keyword evidence="2" id="KW-0677">Repeat</keyword>
<dbReference type="InterPro" id="IPR001680">
    <property type="entry name" value="WD40_rpt"/>
</dbReference>
<gene>
    <name evidence="7" type="ORF">V8G54_007482</name>
</gene>
<evidence type="ECO:0000259" key="6">
    <source>
        <dbReference type="PROSITE" id="PS51783"/>
    </source>
</evidence>
<evidence type="ECO:0000256" key="3">
    <source>
        <dbReference type="PROSITE-ProRule" id="PRU00221"/>
    </source>
</evidence>
<dbReference type="Pfam" id="PF20426">
    <property type="entry name" value="NBCH_WD40"/>
    <property type="match status" value="2"/>
</dbReference>
<feature type="region of interest" description="Disordered" evidence="4">
    <location>
        <begin position="2554"/>
        <end position="2607"/>
    </location>
</feature>
<dbReference type="InterPro" id="IPR019775">
    <property type="entry name" value="WD40_repeat_CS"/>
</dbReference>
<dbReference type="InterPro" id="IPR015943">
    <property type="entry name" value="WD40/YVTN_repeat-like_dom_sf"/>
</dbReference>
<dbReference type="SMART" id="SM01026">
    <property type="entry name" value="Beach"/>
    <property type="match status" value="1"/>
</dbReference>
<dbReference type="SUPFAM" id="SSF81837">
    <property type="entry name" value="BEACH domain"/>
    <property type="match status" value="1"/>
</dbReference>
<dbReference type="InterPro" id="IPR011993">
    <property type="entry name" value="PH-like_dom_sf"/>
</dbReference>
<dbReference type="InterPro" id="IPR036372">
    <property type="entry name" value="BEACH_dom_sf"/>
</dbReference>
<organism evidence="7 8">
    <name type="scientific">Vigna mungo</name>
    <name type="common">Black gram</name>
    <name type="synonym">Phaseolus mungo</name>
    <dbReference type="NCBI Taxonomy" id="3915"/>
    <lineage>
        <taxon>Eukaryota</taxon>
        <taxon>Viridiplantae</taxon>
        <taxon>Streptophyta</taxon>
        <taxon>Embryophyta</taxon>
        <taxon>Tracheophyta</taxon>
        <taxon>Spermatophyta</taxon>
        <taxon>Magnoliopsida</taxon>
        <taxon>eudicotyledons</taxon>
        <taxon>Gunneridae</taxon>
        <taxon>Pentapetalae</taxon>
        <taxon>rosids</taxon>
        <taxon>fabids</taxon>
        <taxon>Fabales</taxon>
        <taxon>Fabaceae</taxon>
        <taxon>Papilionoideae</taxon>
        <taxon>50 kb inversion clade</taxon>
        <taxon>NPAAA clade</taxon>
        <taxon>indigoferoid/millettioid clade</taxon>
        <taxon>Phaseoleae</taxon>
        <taxon>Vigna</taxon>
    </lineage>
</organism>
<evidence type="ECO:0000256" key="2">
    <source>
        <dbReference type="ARBA" id="ARBA00022737"/>
    </source>
</evidence>
<dbReference type="SUPFAM" id="SSF48371">
    <property type="entry name" value="ARM repeat"/>
    <property type="match status" value="1"/>
</dbReference>
<dbReference type="PROSITE" id="PS51783">
    <property type="entry name" value="PH_BEACH"/>
    <property type="match status" value="1"/>
</dbReference>
<feature type="repeat" description="WD" evidence="3">
    <location>
        <begin position="3271"/>
        <end position="3301"/>
    </location>
</feature>
<dbReference type="SUPFAM" id="SSF50978">
    <property type="entry name" value="WD40 repeat-like"/>
    <property type="match status" value="1"/>
</dbReference>